<dbReference type="Proteomes" id="UP000177407">
    <property type="component" value="Unassembled WGS sequence"/>
</dbReference>
<reference evidence="1 2" key="1">
    <citation type="journal article" date="2016" name="Nat. Commun.">
        <title>Thousands of microbial genomes shed light on interconnected biogeochemical processes in an aquifer system.</title>
        <authorList>
            <person name="Anantharaman K."/>
            <person name="Brown C.T."/>
            <person name="Hug L.A."/>
            <person name="Sharon I."/>
            <person name="Castelle C.J."/>
            <person name="Probst A.J."/>
            <person name="Thomas B.C."/>
            <person name="Singh A."/>
            <person name="Wilkins M.J."/>
            <person name="Karaoz U."/>
            <person name="Brodie E.L."/>
            <person name="Williams K.H."/>
            <person name="Hubbard S.S."/>
            <person name="Banfield J.F."/>
        </authorList>
    </citation>
    <scope>NUCLEOTIDE SEQUENCE [LARGE SCALE GENOMIC DNA]</scope>
</reference>
<organism evidence="1 2">
    <name type="scientific">Candidatus Falkowbacteria bacterium RIFOXYA2_FULL_38_12</name>
    <dbReference type="NCBI Taxonomy" id="1797993"/>
    <lineage>
        <taxon>Bacteria</taxon>
        <taxon>Candidatus Falkowiibacteriota</taxon>
    </lineage>
</organism>
<accession>A0A1F5S3N3</accession>
<proteinExistence type="predicted"/>
<sequence>MKKIILIIIVVLLLGFFVPKIFIKDSYSLSQDDRDSITMLAYDQFNNFMEKLLIIEITIDDKKDETVYASAYTFGGLKYATLELNFRHEGKITWRRWSGK</sequence>
<comment type="caution">
    <text evidence="1">The sequence shown here is derived from an EMBL/GenBank/DDBJ whole genome shotgun (WGS) entry which is preliminary data.</text>
</comment>
<protein>
    <submittedName>
        <fullName evidence="1">Uncharacterized protein</fullName>
    </submittedName>
</protein>
<evidence type="ECO:0000313" key="2">
    <source>
        <dbReference type="Proteomes" id="UP000177407"/>
    </source>
</evidence>
<gene>
    <name evidence="1" type="ORF">A2257_00800</name>
</gene>
<dbReference type="AlphaFoldDB" id="A0A1F5S3N3"/>
<dbReference type="EMBL" id="MFGA01000008">
    <property type="protein sequence ID" value="OGF21308.1"/>
    <property type="molecule type" value="Genomic_DNA"/>
</dbReference>
<evidence type="ECO:0000313" key="1">
    <source>
        <dbReference type="EMBL" id="OGF21308.1"/>
    </source>
</evidence>
<name>A0A1F5S3N3_9BACT</name>